<evidence type="ECO:0000313" key="1">
    <source>
        <dbReference type="EMBL" id="PRC90937.1"/>
    </source>
</evidence>
<protein>
    <submittedName>
        <fullName evidence="1">Uncharacterized protein</fullName>
    </submittedName>
</protein>
<name>A0A2S9GT93_9BURK</name>
<keyword evidence="2" id="KW-1185">Reference proteome</keyword>
<dbReference type="Proteomes" id="UP000237839">
    <property type="component" value="Unassembled WGS sequence"/>
</dbReference>
<reference evidence="1 2" key="1">
    <citation type="submission" date="2018-02" db="EMBL/GenBank/DDBJ databases">
        <title>Solimicrobium silvestre gen. nov., sp. nov., isolated from alpine forest soil.</title>
        <authorList>
            <person name="Margesin R."/>
            <person name="Albuquerque L."/>
            <person name="Zhang D.-C."/>
            <person name="Froufe H.J.C."/>
            <person name="Severino R."/>
            <person name="Roxo I."/>
            <person name="Egas C."/>
            <person name="Da Costa M.S."/>
        </authorList>
    </citation>
    <scope>NUCLEOTIDE SEQUENCE [LARGE SCALE GENOMIC DNA]</scope>
    <source>
        <strain evidence="1 2">S20-91</strain>
    </source>
</reference>
<accession>A0A2S9GT93</accession>
<gene>
    <name evidence="1" type="ORF">S2091_4338</name>
</gene>
<dbReference type="EMBL" id="PUGF01000032">
    <property type="protein sequence ID" value="PRC90937.1"/>
    <property type="molecule type" value="Genomic_DNA"/>
</dbReference>
<sequence>MNGKLEGVTRISGADWLLLSIWCGVSHHYDSQLIVLLN</sequence>
<proteinExistence type="predicted"/>
<dbReference type="AlphaFoldDB" id="A0A2S9GT93"/>
<organism evidence="1 2">
    <name type="scientific">Solimicrobium silvestre</name>
    <dbReference type="NCBI Taxonomy" id="2099400"/>
    <lineage>
        <taxon>Bacteria</taxon>
        <taxon>Pseudomonadati</taxon>
        <taxon>Pseudomonadota</taxon>
        <taxon>Betaproteobacteria</taxon>
        <taxon>Burkholderiales</taxon>
        <taxon>Oxalobacteraceae</taxon>
        <taxon>Solimicrobium</taxon>
    </lineage>
</organism>
<comment type="caution">
    <text evidence="1">The sequence shown here is derived from an EMBL/GenBank/DDBJ whole genome shotgun (WGS) entry which is preliminary data.</text>
</comment>
<evidence type="ECO:0000313" key="2">
    <source>
        <dbReference type="Proteomes" id="UP000237839"/>
    </source>
</evidence>